<feature type="transmembrane region" description="Helical" evidence="4">
    <location>
        <begin position="44"/>
        <end position="63"/>
    </location>
</feature>
<keyword evidence="3 4" id="KW-0472">Membrane</keyword>
<dbReference type="Gene3D" id="1.20.1250.20">
    <property type="entry name" value="MFS general substrate transporter like domains"/>
    <property type="match status" value="1"/>
</dbReference>
<name>R7U2K4_CAPTE</name>
<dbReference type="PANTHER" id="PTHR23121">
    <property type="entry name" value="SODIUM-DEPENDENT GLUCOSE TRANSPORTER 1"/>
    <property type="match status" value="1"/>
</dbReference>
<feature type="transmembrane region" description="Helical" evidence="4">
    <location>
        <begin position="242"/>
        <end position="262"/>
    </location>
</feature>
<keyword evidence="1 4" id="KW-0812">Transmembrane</keyword>
<dbReference type="Pfam" id="PF07690">
    <property type="entry name" value="MFS_1"/>
    <property type="match status" value="1"/>
</dbReference>
<feature type="transmembrane region" description="Helical" evidence="4">
    <location>
        <begin position="69"/>
        <end position="95"/>
    </location>
</feature>
<evidence type="ECO:0000313" key="7">
    <source>
        <dbReference type="Proteomes" id="UP000014760"/>
    </source>
</evidence>
<keyword evidence="7" id="KW-1185">Reference proteome</keyword>
<feature type="transmembrane region" description="Helical" evidence="4">
    <location>
        <begin position="299"/>
        <end position="322"/>
    </location>
</feature>
<dbReference type="EnsemblMetazoa" id="CapteT205436">
    <property type="protein sequence ID" value="CapteP205436"/>
    <property type="gene ID" value="CapteG205436"/>
</dbReference>
<reference evidence="5 7" key="2">
    <citation type="journal article" date="2013" name="Nature">
        <title>Insights into bilaterian evolution from three spiralian genomes.</title>
        <authorList>
            <person name="Simakov O."/>
            <person name="Marletaz F."/>
            <person name="Cho S.J."/>
            <person name="Edsinger-Gonzales E."/>
            <person name="Havlak P."/>
            <person name="Hellsten U."/>
            <person name="Kuo D.H."/>
            <person name="Larsson T."/>
            <person name="Lv J."/>
            <person name="Arendt D."/>
            <person name="Savage R."/>
            <person name="Osoegawa K."/>
            <person name="de Jong P."/>
            <person name="Grimwood J."/>
            <person name="Chapman J.A."/>
            <person name="Shapiro H."/>
            <person name="Aerts A."/>
            <person name="Otillar R.P."/>
            <person name="Terry A.Y."/>
            <person name="Boore J.L."/>
            <person name="Grigoriev I.V."/>
            <person name="Lindberg D.R."/>
            <person name="Seaver E.C."/>
            <person name="Weisblat D.A."/>
            <person name="Putnam N.H."/>
            <person name="Rokhsar D.S."/>
        </authorList>
    </citation>
    <scope>NUCLEOTIDE SEQUENCE</scope>
    <source>
        <strain evidence="5 7">I ESC-2004</strain>
    </source>
</reference>
<dbReference type="InterPro" id="IPR011701">
    <property type="entry name" value="MFS"/>
</dbReference>
<feature type="transmembrane region" description="Helical" evidence="4">
    <location>
        <begin position="206"/>
        <end position="222"/>
    </location>
</feature>
<dbReference type="EMBL" id="AMQN01010911">
    <property type="status" value="NOT_ANNOTATED_CDS"/>
    <property type="molecule type" value="Genomic_DNA"/>
</dbReference>
<evidence type="ECO:0008006" key="8">
    <source>
        <dbReference type="Google" id="ProtNLM"/>
    </source>
</evidence>
<feature type="transmembrane region" description="Helical" evidence="4">
    <location>
        <begin position="364"/>
        <end position="385"/>
    </location>
</feature>
<keyword evidence="2 4" id="KW-1133">Transmembrane helix</keyword>
<reference evidence="7" key="1">
    <citation type="submission" date="2012-12" db="EMBL/GenBank/DDBJ databases">
        <authorList>
            <person name="Hellsten U."/>
            <person name="Grimwood J."/>
            <person name="Chapman J.A."/>
            <person name="Shapiro H."/>
            <person name="Aerts A."/>
            <person name="Otillar R.P."/>
            <person name="Terry A.Y."/>
            <person name="Boore J.L."/>
            <person name="Simakov O."/>
            <person name="Marletaz F."/>
            <person name="Cho S.-J."/>
            <person name="Edsinger-Gonzales E."/>
            <person name="Havlak P."/>
            <person name="Kuo D.-H."/>
            <person name="Larsson T."/>
            <person name="Lv J."/>
            <person name="Arendt D."/>
            <person name="Savage R."/>
            <person name="Osoegawa K."/>
            <person name="de Jong P."/>
            <person name="Lindberg D.R."/>
            <person name="Seaver E.C."/>
            <person name="Weisblat D.A."/>
            <person name="Putnam N.H."/>
            <person name="Grigoriev I.V."/>
            <person name="Rokhsar D.S."/>
        </authorList>
    </citation>
    <scope>NUCLEOTIDE SEQUENCE</scope>
    <source>
        <strain evidence="7">I ESC-2004</strain>
    </source>
</reference>
<dbReference type="InterPro" id="IPR036259">
    <property type="entry name" value="MFS_trans_sf"/>
</dbReference>
<dbReference type="EMBL" id="KB308566">
    <property type="protein sequence ID" value="ELT97395.1"/>
    <property type="molecule type" value="Genomic_DNA"/>
</dbReference>
<feature type="transmembrane region" description="Helical" evidence="4">
    <location>
        <begin position="274"/>
        <end position="293"/>
    </location>
</feature>
<sequence>MVPMEEVLSTDTKTFSYTFPGLGIGYMIGAVVCGVCIARVNQEALFVISTLLTAAATAAAPFSGHIAGFIALITLQSAAMGCIDTGANVYGLALWSHLRFQEPLMQALHCVWCVGATVGPFVVQLFIPPNNVTQELPKATSPTAHYGVEFSYIAIAFLVTFMAIPFTIVFITSRFPHKSQTTETQKPKPVDEEDIEMVTITTWSRWILLAMLFVLSALYYSLECTTSNFISAFTVKHLSWEAIDAPFIASVYWAGLGIGRFVNIFVSVILTPASMLLINICLIISSFIILLLVDYSIWCLWFGVALAGYGMSSTFVSIVLWASKRMTITGMAAAVFVVGGSVGCTVCAPVIGLLFNLFTPMSLIYVNLCVSVMLLMLFFLVSFFAKMKVKHGRRERSVSIEKIALNVKPEKSAIS</sequence>
<dbReference type="HOGENOM" id="CLU_028923_2_2_1"/>
<proteinExistence type="predicted"/>
<dbReference type="STRING" id="283909.R7U2K4"/>
<dbReference type="GO" id="GO:0022857">
    <property type="term" value="F:transmembrane transporter activity"/>
    <property type="evidence" value="ECO:0007669"/>
    <property type="project" value="InterPro"/>
</dbReference>
<feature type="transmembrane region" description="Helical" evidence="4">
    <location>
        <begin position="150"/>
        <end position="171"/>
    </location>
</feature>
<evidence type="ECO:0000256" key="1">
    <source>
        <dbReference type="ARBA" id="ARBA00022692"/>
    </source>
</evidence>
<organism evidence="5">
    <name type="scientific">Capitella teleta</name>
    <name type="common">Polychaete worm</name>
    <dbReference type="NCBI Taxonomy" id="283909"/>
    <lineage>
        <taxon>Eukaryota</taxon>
        <taxon>Metazoa</taxon>
        <taxon>Spiralia</taxon>
        <taxon>Lophotrochozoa</taxon>
        <taxon>Annelida</taxon>
        <taxon>Polychaeta</taxon>
        <taxon>Sedentaria</taxon>
        <taxon>Scolecida</taxon>
        <taxon>Capitellidae</taxon>
        <taxon>Capitella</taxon>
    </lineage>
</organism>
<feature type="transmembrane region" description="Helical" evidence="4">
    <location>
        <begin position="334"/>
        <end position="358"/>
    </location>
</feature>
<reference evidence="6" key="3">
    <citation type="submission" date="2015-06" db="UniProtKB">
        <authorList>
            <consortium name="EnsemblMetazoa"/>
        </authorList>
    </citation>
    <scope>IDENTIFICATION</scope>
</reference>
<dbReference type="OMA" id="INTICLY"/>
<evidence type="ECO:0000313" key="5">
    <source>
        <dbReference type="EMBL" id="ELT97395.1"/>
    </source>
</evidence>
<evidence type="ECO:0000256" key="2">
    <source>
        <dbReference type="ARBA" id="ARBA00022989"/>
    </source>
</evidence>
<dbReference type="OrthoDB" id="9626824at2759"/>
<dbReference type="PANTHER" id="PTHR23121:SF9">
    <property type="entry name" value="SODIUM-DEPENDENT GLUCOSE TRANSPORTER 1"/>
    <property type="match status" value="1"/>
</dbReference>
<gene>
    <name evidence="5" type="ORF">CAPTEDRAFT_205436</name>
</gene>
<feature type="transmembrane region" description="Helical" evidence="4">
    <location>
        <begin position="15"/>
        <end position="37"/>
    </location>
</feature>
<evidence type="ECO:0000256" key="3">
    <source>
        <dbReference type="ARBA" id="ARBA00023136"/>
    </source>
</evidence>
<dbReference type="AlphaFoldDB" id="R7U2K4"/>
<dbReference type="SUPFAM" id="SSF103473">
    <property type="entry name" value="MFS general substrate transporter"/>
    <property type="match status" value="1"/>
</dbReference>
<protein>
    <recommendedName>
        <fullName evidence="8">Major facilitator superfamily (MFS) profile domain-containing protein</fullName>
    </recommendedName>
</protein>
<feature type="transmembrane region" description="Helical" evidence="4">
    <location>
        <begin position="107"/>
        <end position="127"/>
    </location>
</feature>
<evidence type="ECO:0000256" key="4">
    <source>
        <dbReference type="SAM" id="Phobius"/>
    </source>
</evidence>
<evidence type="ECO:0000313" key="6">
    <source>
        <dbReference type="EnsemblMetazoa" id="CapteP205436"/>
    </source>
</evidence>
<accession>R7U2K4</accession>
<dbReference type="Proteomes" id="UP000014760">
    <property type="component" value="Unassembled WGS sequence"/>
</dbReference>